<keyword evidence="2 9" id="KW-0436">Ligase</keyword>
<dbReference type="CDD" id="cd00672">
    <property type="entry name" value="CysRS_core"/>
    <property type="match status" value="1"/>
</dbReference>
<evidence type="ECO:0000256" key="7">
    <source>
        <dbReference type="ARBA" id="ARBA00022917"/>
    </source>
</evidence>
<evidence type="ECO:0000256" key="1">
    <source>
        <dbReference type="ARBA" id="ARBA00011245"/>
    </source>
</evidence>
<name>A0A2M6W094_9BACT</name>
<evidence type="ECO:0000259" key="11">
    <source>
        <dbReference type="Pfam" id="PF23493"/>
    </source>
</evidence>
<dbReference type="SUPFAM" id="SSF52374">
    <property type="entry name" value="Nucleotidylyl transferase"/>
    <property type="match status" value="1"/>
</dbReference>
<dbReference type="Pfam" id="PF01406">
    <property type="entry name" value="tRNA-synt_1e"/>
    <property type="match status" value="1"/>
</dbReference>
<feature type="domain" description="tRNA synthetases class I catalytic" evidence="10">
    <location>
        <begin position="15"/>
        <end position="324"/>
    </location>
</feature>
<comment type="caution">
    <text evidence="12">The sequence shown here is derived from an EMBL/GenBank/DDBJ whole genome shotgun (WGS) entry which is preliminary data.</text>
</comment>
<feature type="binding site" evidence="9">
    <location>
        <position position="281"/>
    </location>
    <ligand>
        <name>ATP</name>
        <dbReference type="ChEBI" id="CHEBI:30616"/>
    </ligand>
</feature>
<dbReference type="EMBL" id="PFBZ01000185">
    <property type="protein sequence ID" value="PIT86232.1"/>
    <property type="molecule type" value="Genomic_DNA"/>
</dbReference>
<evidence type="ECO:0000256" key="3">
    <source>
        <dbReference type="ARBA" id="ARBA00022723"/>
    </source>
</evidence>
<comment type="subcellular location">
    <subcellularLocation>
        <location evidence="9">Cytoplasm</location>
    </subcellularLocation>
</comment>
<comment type="similarity">
    <text evidence="9">Belongs to the class-I aminoacyl-tRNA synthetase family.</text>
</comment>
<protein>
    <recommendedName>
        <fullName evidence="9">Cysteine--tRNA ligase</fullName>
        <ecNumber evidence="9">6.1.1.16</ecNumber>
    </recommendedName>
    <alternativeName>
        <fullName evidence="9">Cysteinyl-tRNA synthetase</fullName>
        <shortName evidence="9">CysRS</shortName>
    </alternativeName>
</protein>
<dbReference type="EC" id="6.1.1.16" evidence="9"/>
<keyword evidence="4 9" id="KW-0547">Nucleotide-binding</keyword>
<dbReference type="PRINTS" id="PR00983">
    <property type="entry name" value="TRNASYNTHCYS"/>
</dbReference>
<dbReference type="InterPro" id="IPR024909">
    <property type="entry name" value="Cys-tRNA/MSH_ligase"/>
</dbReference>
<dbReference type="Pfam" id="PF23493">
    <property type="entry name" value="CysS_C"/>
    <property type="match status" value="1"/>
</dbReference>
<dbReference type="InterPro" id="IPR056411">
    <property type="entry name" value="CysS_C"/>
</dbReference>
<dbReference type="HAMAP" id="MF_00041">
    <property type="entry name" value="Cys_tRNA_synth"/>
    <property type="match status" value="1"/>
</dbReference>
<comment type="catalytic activity">
    <reaction evidence="9">
        <text>tRNA(Cys) + L-cysteine + ATP = L-cysteinyl-tRNA(Cys) + AMP + diphosphate</text>
        <dbReference type="Rhea" id="RHEA:17773"/>
        <dbReference type="Rhea" id="RHEA-COMP:9661"/>
        <dbReference type="Rhea" id="RHEA-COMP:9679"/>
        <dbReference type="ChEBI" id="CHEBI:30616"/>
        <dbReference type="ChEBI" id="CHEBI:33019"/>
        <dbReference type="ChEBI" id="CHEBI:35235"/>
        <dbReference type="ChEBI" id="CHEBI:78442"/>
        <dbReference type="ChEBI" id="CHEBI:78517"/>
        <dbReference type="ChEBI" id="CHEBI:456215"/>
        <dbReference type="EC" id="6.1.1.16"/>
    </reaction>
</comment>
<dbReference type="InterPro" id="IPR014729">
    <property type="entry name" value="Rossmann-like_a/b/a_fold"/>
</dbReference>
<feature type="binding site" evidence="9">
    <location>
        <position position="220"/>
    </location>
    <ligand>
        <name>Zn(2+)</name>
        <dbReference type="ChEBI" id="CHEBI:29105"/>
    </ligand>
</feature>
<keyword evidence="5 9" id="KW-0862">Zinc</keyword>
<keyword evidence="7 9" id="KW-0648">Protein biosynthesis</keyword>
<dbReference type="PANTHER" id="PTHR10890">
    <property type="entry name" value="CYSTEINYL-TRNA SYNTHETASE"/>
    <property type="match status" value="1"/>
</dbReference>
<feature type="binding site" evidence="9">
    <location>
        <position position="249"/>
    </location>
    <ligand>
        <name>Zn(2+)</name>
        <dbReference type="ChEBI" id="CHEBI:29105"/>
    </ligand>
</feature>
<feature type="binding site" evidence="9">
    <location>
        <position position="245"/>
    </location>
    <ligand>
        <name>Zn(2+)</name>
        <dbReference type="ChEBI" id="CHEBI:29105"/>
    </ligand>
</feature>
<evidence type="ECO:0000259" key="10">
    <source>
        <dbReference type="Pfam" id="PF01406"/>
    </source>
</evidence>
<evidence type="ECO:0000256" key="5">
    <source>
        <dbReference type="ARBA" id="ARBA00022833"/>
    </source>
</evidence>
<organism evidence="12 13">
    <name type="scientific">Candidatus Magasanikbacteria bacterium CG10_big_fil_rev_8_21_14_0_10_43_6</name>
    <dbReference type="NCBI Taxonomy" id="1974650"/>
    <lineage>
        <taxon>Bacteria</taxon>
        <taxon>Candidatus Magasanikiibacteriota</taxon>
    </lineage>
</organism>
<dbReference type="SUPFAM" id="SSF47323">
    <property type="entry name" value="Anticodon-binding domain of a subclass of class I aminoacyl-tRNA synthetases"/>
    <property type="match status" value="1"/>
</dbReference>
<evidence type="ECO:0000256" key="6">
    <source>
        <dbReference type="ARBA" id="ARBA00022840"/>
    </source>
</evidence>
<feature type="short sequence motif" description="'KMSKS' region" evidence="9">
    <location>
        <begin position="278"/>
        <end position="282"/>
    </location>
</feature>
<keyword evidence="9" id="KW-0963">Cytoplasm</keyword>
<dbReference type="GO" id="GO:0004817">
    <property type="term" value="F:cysteine-tRNA ligase activity"/>
    <property type="evidence" value="ECO:0007669"/>
    <property type="project" value="UniProtKB-UniRule"/>
</dbReference>
<dbReference type="Gene3D" id="1.20.120.1910">
    <property type="entry name" value="Cysteine-tRNA ligase, C-terminal anti-codon recognition domain"/>
    <property type="match status" value="1"/>
</dbReference>
<dbReference type="Gene3D" id="3.40.50.620">
    <property type="entry name" value="HUPs"/>
    <property type="match status" value="1"/>
</dbReference>
<dbReference type="GO" id="GO:0005524">
    <property type="term" value="F:ATP binding"/>
    <property type="evidence" value="ECO:0007669"/>
    <property type="project" value="UniProtKB-UniRule"/>
</dbReference>
<evidence type="ECO:0000256" key="4">
    <source>
        <dbReference type="ARBA" id="ARBA00022741"/>
    </source>
</evidence>
<accession>A0A2M6W094</accession>
<feature type="domain" description="Cysteinyl-tRNA ligase anticodon binding" evidence="11">
    <location>
        <begin position="404"/>
        <end position="450"/>
    </location>
</feature>
<evidence type="ECO:0000256" key="9">
    <source>
        <dbReference type="HAMAP-Rule" id="MF_00041"/>
    </source>
</evidence>
<evidence type="ECO:0000313" key="12">
    <source>
        <dbReference type="EMBL" id="PIT86232.1"/>
    </source>
</evidence>
<dbReference type="InterPro" id="IPR009080">
    <property type="entry name" value="tRNAsynth_Ia_anticodon-bd"/>
</dbReference>
<feature type="short sequence motif" description="'HIGH' region" evidence="9">
    <location>
        <begin position="30"/>
        <end position="40"/>
    </location>
</feature>
<keyword evidence="8 9" id="KW-0030">Aminoacyl-tRNA synthetase</keyword>
<evidence type="ECO:0000256" key="2">
    <source>
        <dbReference type="ARBA" id="ARBA00022598"/>
    </source>
</evidence>
<gene>
    <name evidence="9" type="primary">cysS</name>
    <name evidence="12" type="ORF">COU33_04290</name>
</gene>
<dbReference type="AlphaFoldDB" id="A0A2M6W094"/>
<dbReference type="Proteomes" id="UP000229362">
    <property type="component" value="Unassembled WGS sequence"/>
</dbReference>
<dbReference type="PANTHER" id="PTHR10890:SF3">
    <property type="entry name" value="CYSTEINE--TRNA LIGASE, CYTOPLASMIC"/>
    <property type="match status" value="1"/>
</dbReference>
<comment type="cofactor">
    <cofactor evidence="9">
        <name>Zn(2+)</name>
        <dbReference type="ChEBI" id="CHEBI:29105"/>
    </cofactor>
    <text evidence="9">Binds 1 zinc ion per subunit.</text>
</comment>
<dbReference type="GO" id="GO:0005829">
    <property type="term" value="C:cytosol"/>
    <property type="evidence" value="ECO:0007669"/>
    <property type="project" value="TreeGrafter"/>
</dbReference>
<sequence length="454" mass="52098">MLKLYNTRTRSIEEFRPLKDNDVGLYTCGPTVYNYAHVGNLRTYVFEDVLKRILKHIGYKVTHVMNITDVGHLTDDADNGEDKMEKGSLREGKTAWKIAEYYTEAFKKDMQDLNILEPHIWCKATDHIAEQIKMVETLQTKGFTYETGDGIYFDTTKVEDYGSLARLREQDLQAGSRVEMGEKRNPHDFALWKFTRAGENRQMEWDAFGKKGFPGWHLECSAMAIKYLGEQFDMHCGGVDHIPVHHINEIAQSESYTGKKPWVNFWVHGEFLLMGENKMAKSGNNFITLQTLKDEGIHPLAYRYFLLQAHYRKQVALSFKALEAGQQGLKRLRQKIALIDPNKPTDPHVEQEFFNAVYNDLNTAQALAILQDALKEERVSVDSVIAFDKVLGLDLRNHHEPLTEIPADVQVLLDERASARALKDWAKSDRIRNEILNHGFVVEDSNDGQHIEPA</sequence>
<comment type="subunit">
    <text evidence="1 9">Monomer.</text>
</comment>
<dbReference type="GO" id="GO:0008270">
    <property type="term" value="F:zinc ion binding"/>
    <property type="evidence" value="ECO:0007669"/>
    <property type="project" value="UniProtKB-UniRule"/>
</dbReference>
<dbReference type="GO" id="GO:0006423">
    <property type="term" value="P:cysteinyl-tRNA aminoacylation"/>
    <property type="evidence" value="ECO:0007669"/>
    <property type="project" value="UniProtKB-UniRule"/>
</dbReference>
<dbReference type="InterPro" id="IPR032678">
    <property type="entry name" value="tRNA-synt_1_cat_dom"/>
</dbReference>
<reference evidence="13" key="1">
    <citation type="submission" date="2017-09" db="EMBL/GenBank/DDBJ databases">
        <title>Depth-based differentiation of microbial function through sediment-hosted aquifers and enrichment of novel symbionts in the deep terrestrial subsurface.</title>
        <authorList>
            <person name="Probst A.J."/>
            <person name="Ladd B."/>
            <person name="Jarett J.K."/>
            <person name="Geller-Mcgrath D.E."/>
            <person name="Sieber C.M.K."/>
            <person name="Emerson J.B."/>
            <person name="Anantharaman K."/>
            <person name="Thomas B.C."/>
            <person name="Malmstrom R."/>
            <person name="Stieglmeier M."/>
            <person name="Klingl A."/>
            <person name="Woyke T."/>
            <person name="Ryan C.M."/>
            <person name="Banfield J.F."/>
        </authorList>
    </citation>
    <scope>NUCLEOTIDE SEQUENCE [LARGE SCALE GENOMIC DNA]</scope>
</reference>
<dbReference type="InterPro" id="IPR015803">
    <property type="entry name" value="Cys-tRNA-ligase"/>
</dbReference>
<feature type="binding site" evidence="9">
    <location>
        <position position="28"/>
    </location>
    <ligand>
        <name>Zn(2+)</name>
        <dbReference type="ChEBI" id="CHEBI:29105"/>
    </ligand>
</feature>
<evidence type="ECO:0000313" key="13">
    <source>
        <dbReference type="Proteomes" id="UP000229362"/>
    </source>
</evidence>
<keyword evidence="6 9" id="KW-0067">ATP-binding</keyword>
<evidence type="ECO:0000256" key="8">
    <source>
        <dbReference type="ARBA" id="ARBA00023146"/>
    </source>
</evidence>
<keyword evidence="3 9" id="KW-0479">Metal-binding</keyword>
<dbReference type="NCBIfam" id="TIGR00435">
    <property type="entry name" value="cysS"/>
    <property type="match status" value="1"/>
</dbReference>
<proteinExistence type="inferred from homology"/>